<keyword evidence="5" id="KW-0998">Cell outer membrane</keyword>
<keyword evidence="3 6" id="KW-0732">Signal</keyword>
<gene>
    <name evidence="8" type="ORF">ACFFVB_14110</name>
</gene>
<evidence type="ECO:0000256" key="4">
    <source>
        <dbReference type="ARBA" id="ARBA00023136"/>
    </source>
</evidence>
<proteinExistence type="inferred from homology"/>
<dbReference type="PROSITE" id="PS51257">
    <property type="entry name" value="PROKAR_LIPOPROTEIN"/>
    <property type="match status" value="1"/>
</dbReference>
<dbReference type="InterPro" id="IPR012944">
    <property type="entry name" value="SusD_RagB_dom"/>
</dbReference>
<organism evidence="8 9">
    <name type="scientific">Formosa undariae</name>
    <dbReference type="NCBI Taxonomy" id="1325436"/>
    <lineage>
        <taxon>Bacteria</taxon>
        <taxon>Pseudomonadati</taxon>
        <taxon>Bacteroidota</taxon>
        <taxon>Flavobacteriia</taxon>
        <taxon>Flavobacteriales</taxon>
        <taxon>Flavobacteriaceae</taxon>
        <taxon>Formosa</taxon>
    </lineage>
</organism>
<evidence type="ECO:0000313" key="8">
    <source>
        <dbReference type="EMBL" id="MFB9054219.1"/>
    </source>
</evidence>
<evidence type="ECO:0000256" key="3">
    <source>
        <dbReference type="ARBA" id="ARBA00022729"/>
    </source>
</evidence>
<protein>
    <submittedName>
        <fullName evidence="8">RagB/SusD family nutrient uptake outer membrane protein</fullName>
    </submittedName>
</protein>
<comment type="similarity">
    <text evidence="2">Belongs to the SusD family.</text>
</comment>
<comment type="subcellular location">
    <subcellularLocation>
        <location evidence="1">Cell outer membrane</location>
    </subcellularLocation>
</comment>
<evidence type="ECO:0000256" key="1">
    <source>
        <dbReference type="ARBA" id="ARBA00004442"/>
    </source>
</evidence>
<dbReference type="Gene3D" id="1.25.40.390">
    <property type="match status" value="1"/>
</dbReference>
<evidence type="ECO:0000313" key="9">
    <source>
        <dbReference type="Proteomes" id="UP001589605"/>
    </source>
</evidence>
<feature type="signal peptide" evidence="6">
    <location>
        <begin position="1"/>
        <end position="21"/>
    </location>
</feature>
<accession>A0ABV5F467</accession>
<evidence type="ECO:0000259" key="7">
    <source>
        <dbReference type="Pfam" id="PF07980"/>
    </source>
</evidence>
<feature type="chain" id="PRO_5047537892" evidence="6">
    <location>
        <begin position="22"/>
        <end position="540"/>
    </location>
</feature>
<name>A0ABV5F467_9FLAO</name>
<reference evidence="8 9" key="1">
    <citation type="submission" date="2024-09" db="EMBL/GenBank/DDBJ databases">
        <authorList>
            <person name="Sun Q."/>
            <person name="Mori K."/>
        </authorList>
    </citation>
    <scope>NUCLEOTIDE SEQUENCE [LARGE SCALE GENOMIC DNA]</scope>
    <source>
        <strain evidence="8 9">CECT 8286</strain>
    </source>
</reference>
<sequence>MKAQKYSLLLLIFVTAFISCSDDYLVEDPRTDITANNLFESKSGFEVGLNGLYTHFRRERGGDNYNSTNDLLIDPAVTGTDNMFGNERSGWARGGNELNDRNTPISNEPRRLMQWLYELNNATNTIIDRAENPSIDWTEAEKNAIVAEARLFRAWGYRHLTYLFGDVPLHLEESSGANIITGWERTPVAEIREVMEADLLFAEAYLPETQNDGGKVVKGVATHYLAELYLAMGRDEDALAKAKDLIDNGPFSLITSRYGVKAGEPGTPFTDMFIDGNSNKSEGNTEALWVMQHELEVIGGGRNIMRRWHRGRSQDIVVDGVSGTIILDAENGGRGLERVSPTRYALELYESSDDRGGRFAWRDYEVLNNPKKIPSGRAIGDTIFFDWRGKDEVEQNNYWPSTRKWDYFNPLDEAGSESNNDQVYLRLGETYLILAEAQMKTGDLAGAAASINALRSRANASLITGADVDIDFILDERSRELYSEEHRKYTLVRLGKWYERFQLYNKVGAPNGDERHTLLPIPQEAIDANSIPMEQNPGYN</sequence>
<dbReference type="Pfam" id="PF07980">
    <property type="entry name" value="SusD_RagB"/>
    <property type="match status" value="1"/>
</dbReference>
<evidence type="ECO:0000256" key="6">
    <source>
        <dbReference type="SAM" id="SignalP"/>
    </source>
</evidence>
<dbReference type="RefSeq" id="WP_382383700.1">
    <property type="nucleotide sequence ID" value="NZ_JBHMEZ010000012.1"/>
</dbReference>
<comment type="caution">
    <text evidence="8">The sequence shown here is derived from an EMBL/GenBank/DDBJ whole genome shotgun (WGS) entry which is preliminary data.</text>
</comment>
<evidence type="ECO:0000256" key="2">
    <source>
        <dbReference type="ARBA" id="ARBA00006275"/>
    </source>
</evidence>
<dbReference type="Proteomes" id="UP001589605">
    <property type="component" value="Unassembled WGS sequence"/>
</dbReference>
<dbReference type="SUPFAM" id="SSF48452">
    <property type="entry name" value="TPR-like"/>
    <property type="match status" value="1"/>
</dbReference>
<dbReference type="EMBL" id="JBHMEZ010000012">
    <property type="protein sequence ID" value="MFB9054219.1"/>
    <property type="molecule type" value="Genomic_DNA"/>
</dbReference>
<keyword evidence="9" id="KW-1185">Reference proteome</keyword>
<keyword evidence="4" id="KW-0472">Membrane</keyword>
<dbReference type="InterPro" id="IPR011990">
    <property type="entry name" value="TPR-like_helical_dom_sf"/>
</dbReference>
<evidence type="ECO:0000256" key="5">
    <source>
        <dbReference type="ARBA" id="ARBA00023237"/>
    </source>
</evidence>
<feature type="domain" description="RagB/SusD" evidence="7">
    <location>
        <begin position="394"/>
        <end position="539"/>
    </location>
</feature>